<keyword evidence="1" id="KW-0732">Signal</keyword>
<reference evidence="2 3" key="2">
    <citation type="journal article" date="2021" name="Curr. Genet.">
        <title>Genetic response to nitrogen starvation in the aggressive Eucalyptus foliar pathogen Teratosphaeria destructans.</title>
        <authorList>
            <person name="Havenga M."/>
            <person name="Wingfield B.D."/>
            <person name="Wingfield M.J."/>
            <person name="Dreyer L.L."/>
            <person name="Roets F."/>
            <person name="Aylward J."/>
        </authorList>
    </citation>
    <scope>NUCLEOTIDE SEQUENCE [LARGE SCALE GENOMIC DNA]</scope>
    <source>
        <strain evidence="2">CMW44962</strain>
    </source>
</reference>
<reference evidence="2 3" key="1">
    <citation type="journal article" date="2018" name="IMA Fungus">
        <title>IMA Genome-F 10: Nine draft genome sequences of Claviceps purpurea s.lat., including C. arundinis, C. humidiphila, and C. cf. spartinae, pseudomolecules for the pitch canker pathogen Fusarium circinatum, draft genome of Davidsoniella eucalypti, Grosmannia galeiformis, Quambalaria eucalypti, and Teratosphaeria destructans.</title>
        <authorList>
            <person name="Wingfield B.D."/>
            <person name="Liu M."/>
            <person name="Nguyen H.D."/>
            <person name="Lane F.A."/>
            <person name="Morgan S.W."/>
            <person name="De Vos L."/>
            <person name="Wilken P.M."/>
            <person name="Duong T.A."/>
            <person name="Aylward J."/>
            <person name="Coetzee M.P."/>
            <person name="Dadej K."/>
            <person name="De Beer Z.W."/>
            <person name="Findlay W."/>
            <person name="Havenga M."/>
            <person name="Kolarik M."/>
            <person name="Menzies J.G."/>
            <person name="Naidoo K."/>
            <person name="Pochopski O."/>
            <person name="Shoukouhi P."/>
            <person name="Santana Q.C."/>
            <person name="Seifert K.A."/>
            <person name="Soal N."/>
            <person name="Steenkamp E.T."/>
            <person name="Tatham C.T."/>
            <person name="van der Nest M.A."/>
            <person name="Wingfield M.J."/>
        </authorList>
    </citation>
    <scope>NUCLEOTIDE SEQUENCE [LARGE SCALE GENOMIC DNA]</scope>
    <source>
        <strain evidence="2">CMW44962</strain>
    </source>
</reference>
<dbReference type="AlphaFoldDB" id="A0A9W7W3N4"/>
<gene>
    <name evidence="2" type="ORF">Tdes44962_MAKER08909</name>
</gene>
<proteinExistence type="predicted"/>
<sequence>MKRVMVPSILLLRTLVSAQSSTAIVPIVTLDTETVTATIAASATTAAPITPVTQPGASPAVSGQFETLTTVDQAGNTYLQVIPFTTVSAAGSEISQPRLFDSYEYRRLCRDRLGIWNRLRLLTYEPHRNPIRHWFCHFERRDGDSTKHYSYRDVHRQQHRRFKHSQWQRRLINLAGSADGID</sequence>
<dbReference type="Proteomes" id="UP001138500">
    <property type="component" value="Unassembled WGS sequence"/>
</dbReference>
<keyword evidence="3" id="KW-1185">Reference proteome</keyword>
<accession>A0A9W7W3N4</accession>
<evidence type="ECO:0000313" key="3">
    <source>
        <dbReference type="Proteomes" id="UP001138500"/>
    </source>
</evidence>
<feature type="signal peptide" evidence="1">
    <location>
        <begin position="1"/>
        <end position="18"/>
    </location>
</feature>
<dbReference type="EMBL" id="RIBY02001180">
    <property type="protein sequence ID" value="KAH9831687.1"/>
    <property type="molecule type" value="Genomic_DNA"/>
</dbReference>
<protein>
    <submittedName>
        <fullName evidence="2">Uncharacterized protein</fullName>
    </submittedName>
</protein>
<evidence type="ECO:0000256" key="1">
    <source>
        <dbReference type="SAM" id="SignalP"/>
    </source>
</evidence>
<feature type="chain" id="PRO_5040855551" evidence="1">
    <location>
        <begin position="19"/>
        <end position="182"/>
    </location>
</feature>
<comment type="caution">
    <text evidence="2">The sequence shown here is derived from an EMBL/GenBank/DDBJ whole genome shotgun (WGS) entry which is preliminary data.</text>
</comment>
<name>A0A9W7W3N4_9PEZI</name>
<evidence type="ECO:0000313" key="2">
    <source>
        <dbReference type="EMBL" id="KAH9831687.1"/>
    </source>
</evidence>
<organism evidence="2 3">
    <name type="scientific">Teratosphaeria destructans</name>
    <dbReference type="NCBI Taxonomy" id="418781"/>
    <lineage>
        <taxon>Eukaryota</taxon>
        <taxon>Fungi</taxon>
        <taxon>Dikarya</taxon>
        <taxon>Ascomycota</taxon>
        <taxon>Pezizomycotina</taxon>
        <taxon>Dothideomycetes</taxon>
        <taxon>Dothideomycetidae</taxon>
        <taxon>Mycosphaerellales</taxon>
        <taxon>Teratosphaeriaceae</taxon>
        <taxon>Teratosphaeria</taxon>
    </lineage>
</organism>